<dbReference type="InterPro" id="IPR007712">
    <property type="entry name" value="RelE/ParE_toxin"/>
</dbReference>
<dbReference type="KEGG" id="plon:Pla110_12730"/>
<dbReference type="EMBL" id="CP036281">
    <property type="protein sequence ID" value="QDU79562.1"/>
    <property type="molecule type" value="Genomic_DNA"/>
</dbReference>
<dbReference type="OrthoDB" id="286584at2"/>
<sequence length="108" mass="12736">MGYQVRLSARAEHDVEEVFAWFKSNKAIRAGRVWYGQLLAQIDTLEHHPDRCPVYEISDQKEPIIRELLVGGKAYKYRIFFTIKKMQVEILHIRHTARQEVQGDELKP</sequence>
<accession>A0A518CK10</accession>
<dbReference type="InterPro" id="IPR035093">
    <property type="entry name" value="RelE/ParE_toxin_dom_sf"/>
</dbReference>
<evidence type="ECO:0000313" key="2">
    <source>
        <dbReference type="EMBL" id="QDU79562.1"/>
    </source>
</evidence>
<protein>
    <submittedName>
        <fullName evidence="2">Plasmid stabilization system protein</fullName>
    </submittedName>
</protein>
<dbReference type="Pfam" id="PF05016">
    <property type="entry name" value="ParE_toxin"/>
    <property type="match status" value="1"/>
</dbReference>
<keyword evidence="1" id="KW-1277">Toxin-antitoxin system</keyword>
<evidence type="ECO:0000313" key="3">
    <source>
        <dbReference type="Proteomes" id="UP000317178"/>
    </source>
</evidence>
<evidence type="ECO:0000256" key="1">
    <source>
        <dbReference type="ARBA" id="ARBA00022649"/>
    </source>
</evidence>
<dbReference type="RefSeq" id="WP_144994259.1">
    <property type="nucleotide sequence ID" value="NZ_CP036281.1"/>
</dbReference>
<dbReference type="AlphaFoldDB" id="A0A518CK10"/>
<organism evidence="2 3">
    <name type="scientific">Polystyrenella longa</name>
    <dbReference type="NCBI Taxonomy" id="2528007"/>
    <lineage>
        <taxon>Bacteria</taxon>
        <taxon>Pseudomonadati</taxon>
        <taxon>Planctomycetota</taxon>
        <taxon>Planctomycetia</taxon>
        <taxon>Planctomycetales</taxon>
        <taxon>Planctomycetaceae</taxon>
        <taxon>Polystyrenella</taxon>
    </lineage>
</organism>
<name>A0A518CK10_9PLAN</name>
<dbReference type="Gene3D" id="3.30.2310.20">
    <property type="entry name" value="RelE-like"/>
    <property type="match status" value="1"/>
</dbReference>
<reference evidence="2 3" key="1">
    <citation type="submission" date="2019-02" db="EMBL/GenBank/DDBJ databases">
        <title>Deep-cultivation of Planctomycetes and their phenomic and genomic characterization uncovers novel biology.</title>
        <authorList>
            <person name="Wiegand S."/>
            <person name="Jogler M."/>
            <person name="Boedeker C."/>
            <person name="Pinto D."/>
            <person name="Vollmers J."/>
            <person name="Rivas-Marin E."/>
            <person name="Kohn T."/>
            <person name="Peeters S.H."/>
            <person name="Heuer A."/>
            <person name="Rast P."/>
            <person name="Oberbeckmann S."/>
            <person name="Bunk B."/>
            <person name="Jeske O."/>
            <person name="Meyerdierks A."/>
            <person name="Storesund J.E."/>
            <person name="Kallscheuer N."/>
            <person name="Luecker S."/>
            <person name="Lage O.M."/>
            <person name="Pohl T."/>
            <person name="Merkel B.J."/>
            <person name="Hornburger P."/>
            <person name="Mueller R.-W."/>
            <person name="Bruemmer F."/>
            <person name="Labrenz M."/>
            <person name="Spormann A.M."/>
            <person name="Op den Camp H."/>
            <person name="Overmann J."/>
            <person name="Amann R."/>
            <person name="Jetten M.S.M."/>
            <person name="Mascher T."/>
            <person name="Medema M.H."/>
            <person name="Devos D.P."/>
            <person name="Kaster A.-K."/>
            <person name="Ovreas L."/>
            <person name="Rohde M."/>
            <person name="Galperin M.Y."/>
            <person name="Jogler C."/>
        </authorList>
    </citation>
    <scope>NUCLEOTIDE SEQUENCE [LARGE SCALE GENOMIC DNA]</scope>
    <source>
        <strain evidence="2 3">Pla110</strain>
    </source>
</reference>
<gene>
    <name evidence="2" type="ORF">Pla110_12730</name>
</gene>
<keyword evidence="3" id="KW-1185">Reference proteome</keyword>
<dbReference type="Proteomes" id="UP000317178">
    <property type="component" value="Chromosome"/>
</dbReference>
<proteinExistence type="predicted"/>